<evidence type="ECO:0000256" key="1">
    <source>
        <dbReference type="ARBA" id="ARBA00004117"/>
    </source>
</evidence>
<evidence type="ECO:0000256" key="7">
    <source>
        <dbReference type="RuleBase" id="RU362116"/>
    </source>
</evidence>
<evidence type="ECO:0000256" key="2">
    <source>
        <dbReference type="ARBA" id="ARBA00009677"/>
    </source>
</evidence>
<dbReference type="Pfam" id="PF00460">
    <property type="entry name" value="Flg_bb_rod"/>
    <property type="match status" value="1"/>
</dbReference>
<evidence type="ECO:0000259" key="8">
    <source>
        <dbReference type="Pfam" id="PF00460"/>
    </source>
</evidence>
<dbReference type="Pfam" id="PF06429">
    <property type="entry name" value="Flg_bbr_C"/>
    <property type="match status" value="1"/>
</dbReference>
<keyword evidence="11" id="KW-0966">Cell projection</keyword>
<dbReference type="EMBL" id="RDSM01000002">
    <property type="protein sequence ID" value="RXH55802.1"/>
    <property type="molecule type" value="Genomic_DNA"/>
</dbReference>
<dbReference type="Proteomes" id="UP000289437">
    <property type="component" value="Unassembled WGS sequence"/>
</dbReference>
<dbReference type="PANTHER" id="PTHR30435:SF19">
    <property type="entry name" value="FLAGELLAR BASAL-BODY ROD PROTEIN FLGG"/>
    <property type="match status" value="1"/>
</dbReference>
<dbReference type="InterPro" id="IPR012834">
    <property type="entry name" value="FlgG_G_neg"/>
</dbReference>
<dbReference type="InterPro" id="IPR010930">
    <property type="entry name" value="Flg_bb/hook_C_dom"/>
</dbReference>
<comment type="similarity">
    <text evidence="2 7">Belongs to the flagella basal body rod proteins family.</text>
</comment>
<dbReference type="InterPro" id="IPR001444">
    <property type="entry name" value="Flag_bb_rod_N"/>
</dbReference>
<dbReference type="PANTHER" id="PTHR30435">
    <property type="entry name" value="FLAGELLAR PROTEIN"/>
    <property type="match status" value="1"/>
</dbReference>
<accession>A0A4Q0SZE4</accession>
<feature type="domain" description="Flagellar basal body rod protein N-terminal" evidence="8">
    <location>
        <begin position="5"/>
        <end position="35"/>
    </location>
</feature>
<feature type="domain" description="Flagellar basal-body/hook protein C-terminal" evidence="9">
    <location>
        <begin position="215"/>
        <end position="260"/>
    </location>
</feature>
<dbReference type="InterPro" id="IPR053967">
    <property type="entry name" value="LlgE_F_G-like_D1"/>
</dbReference>
<comment type="caution">
    <text evidence="11">The sequence shown here is derived from an EMBL/GenBank/DDBJ whole genome shotgun (WGS) entry which is preliminary data.</text>
</comment>
<keyword evidence="11" id="KW-0969">Cilium</keyword>
<keyword evidence="11" id="KW-0282">Flagellum</keyword>
<reference evidence="11 12" key="1">
    <citation type="submission" date="2018-11" db="EMBL/GenBank/DDBJ databases">
        <authorList>
            <person name="Mardanov A.V."/>
            <person name="Ravin N.V."/>
            <person name="Dedysh S.N."/>
        </authorList>
    </citation>
    <scope>NUCLEOTIDE SEQUENCE [LARGE SCALE GENOMIC DNA]</scope>
    <source>
        <strain evidence="11 12">AF10</strain>
    </source>
</reference>
<dbReference type="PROSITE" id="PS00588">
    <property type="entry name" value="FLAGELLA_BB_ROD"/>
    <property type="match status" value="1"/>
</dbReference>
<comment type="subunit">
    <text evidence="5">The basal body constitutes a major portion of the flagellar organelle and consists of four rings (L,P,S, and M) mounted on a central rod. The rod consists of about 26 subunits of FlgG in the distal portion, and FlgB, FlgC and FlgF are thought to build up the proximal portion of the rod with about 6 subunits each.</text>
</comment>
<reference evidence="12" key="2">
    <citation type="submission" date="2019-02" db="EMBL/GenBank/DDBJ databases">
        <title>Granulicella sibirica sp. nov., a psychrotolerant acidobacterium isolated from an organic soil layer in forested tundra, West Siberia.</title>
        <authorList>
            <person name="Oshkin I.Y."/>
            <person name="Kulichevskaya I.S."/>
            <person name="Rijpstra W.I.C."/>
            <person name="Sinninghe Damste J.S."/>
            <person name="Rakitin A.L."/>
            <person name="Ravin N.V."/>
            <person name="Dedysh S.N."/>
        </authorList>
    </citation>
    <scope>NUCLEOTIDE SEQUENCE [LARGE SCALE GENOMIC DNA]</scope>
    <source>
        <strain evidence="12">AF10</strain>
    </source>
</reference>
<dbReference type="AlphaFoldDB" id="A0A4Q0SZE4"/>
<dbReference type="Pfam" id="PF22692">
    <property type="entry name" value="LlgE_F_G_D1"/>
    <property type="match status" value="1"/>
</dbReference>
<gene>
    <name evidence="11" type="ORF">GRAN_2659</name>
</gene>
<organism evidence="11 12">
    <name type="scientific">Granulicella sibirica</name>
    <dbReference type="NCBI Taxonomy" id="2479048"/>
    <lineage>
        <taxon>Bacteria</taxon>
        <taxon>Pseudomonadati</taxon>
        <taxon>Acidobacteriota</taxon>
        <taxon>Terriglobia</taxon>
        <taxon>Terriglobales</taxon>
        <taxon>Acidobacteriaceae</taxon>
        <taxon>Granulicella</taxon>
    </lineage>
</organism>
<dbReference type="GO" id="GO:0009426">
    <property type="term" value="C:bacterial-type flagellum basal body, distal rod"/>
    <property type="evidence" value="ECO:0007669"/>
    <property type="project" value="UniProtKB-UniRule"/>
</dbReference>
<dbReference type="InterPro" id="IPR020013">
    <property type="entry name" value="Flagellar_FlgE/F/G"/>
</dbReference>
<sequence>MIRAMYTAASGMSAQQANLDTVANNLANSATAGFRSRRLQFEDMVYQNLITPGSAESQQTVSAGLQIGLGVRDAATEIIMTQGDFNQTQNPLDVAIQGHGFFQLTRPDGTIAYTRSGNFHLTNQGVIVTAEGDPILPSITIPPNATNVTISEYGVVTATIPGQTTAAQLGTMQLATFANPGGLNSIGGNLLTQSTSSGNPITDVPGGTSGLGLLQQGYLEASNVDVVAEFVQMILAQRAYESNSKVIHVADDMYSQINNLVR</sequence>
<evidence type="ECO:0000259" key="9">
    <source>
        <dbReference type="Pfam" id="PF06429"/>
    </source>
</evidence>
<dbReference type="InterPro" id="IPR037925">
    <property type="entry name" value="FlgE/F/G-like"/>
</dbReference>
<dbReference type="NCBIfam" id="TIGR03506">
    <property type="entry name" value="FlgEFG_subfam"/>
    <property type="match status" value="2"/>
</dbReference>
<keyword evidence="12" id="KW-1185">Reference proteome</keyword>
<name>A0A4Q0SZE4_9BACT</name>
<protein>
    <recommendedName>
        <fullName evidence="3 6">Flagellar basal-body rod protein FlgG</fullName>
    </recommendedName>
</protein>
<evidence type="ECO:0000256" key="6">
    <source>
        <dbReference type="NCBIfam" id="TIGR02488"/>
    </source>
</evidence>
<dbReference type="SUPFAM" id="SSF117143">
    <property type="entry name" value="Flagellar hook protein flgE"/>
    <property type="match status" value="1"/>
</dbReference>
<evidence type="ECO:0000313" key="11">
    <source>
        <dbReference type="EMBL" id="RXH55802.1"/>
    </source>
</evidence>
<evidence type="ECO:0000256" key="3">
    <source>
        <dbReference type="ARBA" id="ARBA00017948"/>
    </source>
</evidence>
<feature type="domain" description="Flagellar hook protein FlgE/F/G-like D1" evidence="10">
    <location>
        <begin position="95"/>
        <end position="158"/>
    </location>
</feature>
<evidence type="ECO:0000313" key="12">
    <source>
        <dbReference type="Proteomes" id="UP000289437"/>
    </source>
</evidence>
<comment type="subcellular location">
    <subcellularLocation>
        <location evidence="1 7">Bacterial flagellum basal body</location>
    </subcellularLocation>
</comment>
<dbReference type="OrthoDB" id="9804559at2"/>
<proteinExistence type="inferred from homology"/>
<evidence type="ECO:0000256" key="4">
    <source>
        <dbReference type="ARBA" id="ARBA00023143"/>
    </source>
</evidence>
<dbReference type="InterPro" id="IPR019776">
    <property type="entry name" value="Flagellar_basal_body_rod_CS"/>
</dbReference>
<dbReference type="RefSeq" id="WP_128913385.1">
    <property type="nucleotide sequence ID" value="NZ_RDSM01000002.1"/>
</dbReference>
<dbReference type="NCBIfam" id="TIGR02488">
    <property type="entry name" value="flgG_G_neg"/>
    <property type="match status" value="1"/>
</dbReference>
<evidence type="ECO:0000259" key="10">
    <source>
        <dbReference type="Pfam" id="PF22692"/>
    </source>
</evidence>
<evidence type="ECO:0000256" key="5">
    <source>
        <dbReference type="ARBA" id="ARBA00025933"/>
    </source>
</evidence>
<dbReference type="GO" id="GO:0071978">
    <property type="term" value="P:bacterial-type flagellum-dependent swarming motility"/>
    <property type="evidence" value="ECO:0007669"/>
    <property type="project" value="TreeGrafter"/>
</dbReference>
<keyword evidence="4 7" id="KW-0975">Bacterial flagellum</keyword>